<dbReference type="NCBIfam" id="NF005969">
    <property type="entry name" value="PRK08057.1-3"/>
    <property type="match status" value="1"/>
</dbReference>
<comment type="pathway">
    <text evidence="1">Cofactor biosynthesis; adenosylcobalamin biosynthesis.</text>
</comment>
<evidence type="ECO:0000256" key="3">
    <source>
        <dbReference type="ARBA" id="ARBA00023002"/>
    </source>
</evidence>
<proteinExistence type="predicted"/>
<dbReference type="PROSITE" id="PS51014">
    <property type="entry name" value="COBK_CBIJ"/>
    <property type="match status" value="1"/>
</dbReference>
<evidence type="ECO:0000256" key="2">
    <source>
        <dbReference type="ARBA" id="ARBA00022573"/>
    </source>
</evidence>
<protein>
    <submittedName>
        <fullName evidence="4">Cobalt-precorrin-6A reductase</fullName>
        <ecNumber evidence="4">1.3.1.106</ecNumber>
    </submittedName>
</protein>
<evidence type="ECO:0000256" key="1">
    <source>
        <dbReference type="ARBA" id="ARBA00004953"/>
    </source>
</evidence>
<dbReference type="NCBIfam" id="NF005968">
    <property type="entry name" value="PRK08057.1-2"/>
    <property type="match status" value="1"/>
</dbReference>
<sequence length="256" mass="27557">MTARILLLGGTGDALAIARTLAAPHVYSLAGLGRVPADLACEVRVGGFGGAPGLARYLADQRIALVFDATHPYAAQISANAAQACASAHVPYWALRRAPWQAQAGDDWRQVDGWNGVTHALDAFARPLFTLGREPLAHLHEVPAHQHWTIRCLDAHAGHEHARVIDARGPFTREGERALFAAARIDVIVSKNSGGAATEAKLAVAREMRLPVVMMRRPPLPPAQREFELAQDAVRALADFHATPIPLHTQTRSSEA</sequence>
<dbReference type="UniPathway" id="UPA00148"/>
<gene>
    <name evidence="4" type="ORF">FAZ98_21035</name>
</gene>
<dbReference type="GO" id="GO:0009236">
    <property type="term" value="P:cobalamin biosynthetic process"/>
    <property type="evidence" value="ECO:0007669"/>
    <property type="project" value="UniProtKB-UniPathway"/>
</dbReference>
<dbReference type="Pfam" id="PF02571">
    <property type="entry name" value="CbiJ"/>
    <property type="match status" value="1"/>
</dbReference>
<dbReference type="GO" id="GO:0016994">
    <property type="term" value="F:precorrin-6A reductase activity"/>
    <property type="evidence" value="ECO:0007669"/>
    <property type="project" value="InterPro"/>
</dbReference>
<organism evidence="4 5">
    <name type="scientific">Paraburkholderia acidisoli</name>
    <dbReference type="NCBI Taxonomy" id="2571748"/>
    <lineage>
        <taxon>Bacteria</taxon>
        <taxon>Pseudomonadati</taxon>
        <taxon>Pseudomonadota</taxon>
        <taxon>Betaproteobacteria</taxon>
        <taxon>Burkholderiales</taxon>
        <taxon>Burkholderiaceae</taxon>
        <taxon>Paraburkholderia</taxon>
    </lineage>
</organism>
<dbReference type="InterPro" id="IPR003723">
    <property type="entry name" value="Precorrin-6x_reduct"/>
</dbReference>
<dbReference type="RefSeq" id="WP_158953417.1">
    <property type="nucleotide sequence ID" value="NZ_CP046914.1"/>
</dbReference>
<dbReference type="AlphaFoldDB" id="A0A7Z2GME0"/>
<name>A0A7Z2GME0_9BURK</name>
<dbReference type="EC" id="1.3.1.106" evidence="4"/>
<dbReference type="PANTHER" id="PTHR36925:SF1">
    <property type="entry name" value="COBALT-PRECORRIN-6A REDUCTASE"/>
    <property type="match status" value="1"/>
</dbReference>
<dbReference type="PANTHER" id="PTHR36925">
    <property type="entry name" value="COBALT-PRECORRIN-6A REDUCTASE"/>
    <property type="match status" value="1"/>
</dbReference>
<dbReference type="KEGG" id="pacs:FAZ98_21035"/>
<dbReference type="OrthoDB" id="5183775at2"/>
<reference evidence="4 5" key="1">
    <citation type="submission" date="2019-12" db="EMBL/GenBank/DDBJ databases">
        <title>Paraburkholderia acidiphila 7Q-K02 sp. nov and Paraburkholderia acidisoli DHF22 sp. nov., two strains isolated from forest soil.</title>
        <authorList>
            <person name="Gao Z."/>
            <person name="Qiu L."/>
        </authorList>
    </citation>
    <scope>NUCLEOTIDE SEQUENCE [LARGE SCALE GENOMIC DNA]</scope>
    <source>
        <strain evidence="4 5">DHF22</strain>
    </source>
</reference>
<evidence type="ECO:0000313" key="5">
    <source>
        <dbReference type="Proteomes" id="UP000433577"/>
    </source>
</evidence>
<keyword evidence="3 4" id="KW-0560">Oxidoreductase</keyword>
<keyword evidence="2" id="KW-0169">Cobalamin biosynthesis</keyword>
<accession>A0A7Z2GME0</accession>
<evidence type="ECO:0000313" key="4">
    <source>
        <dbReference type="EMBL" id="QGZ64214.1"/>
    </source>
</evidence>
<dbReference type="Proteomes" id="UP000433577">
    <property type="component" value="Chromosome 2"/>
</dbReference>
<dbReference type="EMBL" id="CP046914">
    <property type="protein sequence ID" value="QGZ64214.1"/>
    <property type="molecule type" value="Genomic_DNA"/>
</dbReference>
<keyword evidence="5" id="KW-1185">Reference proteome</keyword>